<accession>A0A645J9N7</accession>
<dbReference type="EMBL" id="VSSQ01126316">
    <property type="protein sequence ID" value="MPN56223.1"/>
    <property type="molecule type" value="Genomic_DNA"/>
</dbReference>
<protein>
    <submittedName>
        <fullName evidence="1">Uncharacterized protein</fullName>
    </submittedName>
</protein>
<dbReference type="AlphaFoldDB" id="A0A645J9N7"/>
<comment type="caution">
    <text evidence="1">The sequence shown here is derived from an EMBL/GenBank/DDBJ whole genome shotgun (WGS) entry which is preliminary data.</text>
</comment>
<evidence type="ECO:0000313" key="1">
    <source>
        <dbReference type="EMBL" id="MPN56223.1"/>
    </source>
</evidence>
<gene>
    <name evidence="1" type="ORF">SDC9_203909</name>
</gene>
<organism evidence="1">
    <name type="scientific">bioreactor metagenome</name>
    <dbReference type="NCBI Taxonomy" id="1076179"/>
    <lineage>
        <taxon>unclassified sequences</taxon>
        <taxon>metagenomes</taxon>
        <taxon>ecological metagenomes</taxon>
    </lineage>
</organism>
<sequence length="60" mass="6693">MPGILQQAGYRGACTGVAGLNFTATNPYMLKRVNVPQPKYGLWEFKVRLLRAHIYAKLGI</sequence>
<proteinExistence type="predicted"/>
<name>A0A645J9N7_9ZZZZ</name>
<reference evidence="1" key="1">
    <citation type="submission" date="2019-08" db="EMBL/GenBank/DDBJ databases">
        <authorList>
            <person name="Kucharzyk K."/>
            <person name="Murdoch R.W."/>
            <person name="Higgins S."/>
            <person name="Loffler F."/>
        </authorList>
    </citation>
    <scope>NUCLEOTIDE SEQUENCE</scope>
</reference>